<evidence type="ECO:0000313" key="1">
    <source>
        <dbReference type="EMBL" id="HHJ63444.1"/>
    </source>
</evidence>
<protein>
    <submittedName>
        <fullName evidence="1">Uncharacterized protein</fullName>
    </submittedName>
</protein>
<accession>A0A7C5L1R7</accession>
<dbReference type="GO" id="GO:0030435">
    <property type="term" value="P:sporulation resulting in formation of a cellular spore"/>
    <property type="evidence" value="ECO:0007669"/>
    <property type="project" value="InterPro"/>
</dbReference>
<sequence>MLKIEVVRFYPFEIPHRRAGLVGYADVKLGEEILIKAVRLMRNRHGGYYILMPAVQIGERSREVVEILSKELLEEIRKSVLRVYREENLKT</sequence>
<organism evidence="1">
    <name type="scientific">Aquifex aeolicus</name>
    <dbReference type="NCBI Taxonomy" id="63363"/>
    <lineage>
        <taxon>Bacteria</taxon>
        <taxon>Pseudomonadati</taxon>
        <taxon>Aquificota</taxon>
        <taxon>Aquificia</taxon>
        <taxon>Aquificales</taxon>
        <taxon>Aquificaceae</taxon>
        <taxon>Aquifex</taxon>
    </lineage>
</organism>
<dbReference type="Proteomes" id="UP000885792">
    <property type="component" value="Unassembled WGS sequence"/>
</dbReference>
<dbReference type="InterPro" id="IPR036751">
    <property type="entry name" value="SpoVG_sf"/>
</dbReference>
<dbReference type="AlphaFoldDB" id="A0A7C5L1R7"/>
<dbReference type="Gene3D" id="3.30.1120.40">
    <property type="entry name" value="Stage V sporulation protein G"/>
    <property type="match status" value="1"/>
</dbReference>
<dbReference type="SUPFAM" id="SSF160537">
    <property type="entry name" value="SpoVG-like"/>
    <property type="match status" value="1"/>
</dbReference>
<comment type="caution">
    <text evidence="1">The sequence shown here is derived from an EMBL/GenBank/DDBJ whole genome shotgun (WGS) entry which is preliminary data.</text>
</comment>
<dbReference type="EMBL" id="DRNB01000030">
    <property type="protein sequence ID" value="HHJ63444.1"/>
    <property type="molecule type" value="Genomic_DNA"/>
</dbReference>
<dbReference type="Pfam" id="PF04026">
    <property type="entry name" value="SpoVG"/>
    <property type="match status" value="1"/>
</dbReference>
<gene>
    <name evidence="1" type="ORF">ENJ61_00905</name>
</gene>
<reference evidence="1" key="1">
    <citation type="journal article" date="2020" name="mSystems">
        <title>Genome- and Community-Level Interaction Insights into Carbon Utilization and Element Cycling Functions of Hydrothermarchaeota in Hydrothermal Sediment.</title>
        <authorList>
            <person name="Zhou Z."/>
            <person name="Liu Y."/>
            <person name="Xu W."/>
            <person name="Pan J."/>
            <person name="Luo Z.H."/>
            <person name="Li M."/>
        </authorList>
    </citation>
    <scope>NUCLEOTIDE SEQUENCE [LARGE SCALE GENOMIC DNA]</scope>
    <source>
        <strain evidence="1">HyVt-501</strain>
    </source>
</reference>
<name>A0A7C5L1R7_AQUAO</name>
<proteinExistence type="predicted"/>
<dbReference type="InterPro" id="IPR007170">
    <property type="entry name" value="SpoVG"/>
</dbReference>